<reference evidence="1" key="1">
    <citation type="submission" date="2020-05" db="EMBL/GenBank/DDBJ databases">
        <authorList>
            <person name="Chiriac C."/>
            <person name="Salcher M."/>
            <person name="Ghai R."/>
            <person name="Kavagutti S V."/>
        </authorList>
    </citation>
    <scope>NUCLEOTIDE SEQUENCE</scope>
</reference>
<gene>
    <name evidence="1" type="ORF">UFOPK3046_01168</name>
</gene>
<sequence length="202" mass="20568">MTALTAPKRVLAAIFIIGALGMTAAACAPAPTVPYYGISFKAPANAYVNRTFTPAPTATSGLPVTLTLDATSTACTLINGVVAFQTVGPCVINANQPGNETFAAARQVQRTITVRDCPPLRSGLWTGPSGTSANVIFSGTTFNGTVNLTSLGFGVQSFVGSVACEVVSGSFNGTPLTGILSFDGRILSSNYSGISIVLNAPK</sequence>
<organism evidence="1">
    <name type="scientific">freshwater metagenome</name>
    <dbReference type="NCBI Taxonomy" id="449393"/>
    <lineage>
        <taxon>unclassified sequences</taxon>
        <taxon>metagenomes</taxon>
        <taxon>ecological metagenomes</taxon>
    </lineage>
</organism>
<protein>
    <submittedName>
        <fullName evidence="1">Unannotated protein</fullName>
    </submittedName>
</protein>
<name>A0A6J6YP69_9ZZZZ</name>
<dbReference type="EMBL" id="CAFAAQ010000104">
    <property type="protein sequence ID" value="CAB4811212.1"/>
    <property type="molecule type" value="Genomic_DNA"/>
</dbReference>
<evidence type="ECO:0000313" key="1">
    <source>
        <dbReference type="EMBL" id="CAB4811212.1"/>
    </source>
</evidence>
<dbReference type="AlphaFoldDB" id="A0A6J6YP69"/>
<accession>A0A6J6YP69</accession>
<proteinExistence type="predicted"/>